<protein>
    <submittedName>
        <fullName evidence="1">Uncharacterized protein</fullName>
    </submittedName>
</protein>
<sequence>AVNDEPEITSPAPITLDLGDEYVYEVVVEDDDVCPDGCQTLTFTLLQGPVGMAIDDAFDGPCQAELTWTPECDDLTWEQVCTGGDCSDQYKSVVHVKIEVDDGCCDPVYKEFDVTSL</sequence>
<name>X1TUZ6_9ZZZZ</name>
<dbReference type="EMBL" id="BARW01007029">
    <property type="protein sequence ID" value="GAI83864.1"/>
    <property type="molecule type" value="Genomic_DNA"/>
</dbReference>
<gene>
    <name evidence="1" type="ORF">S12H4_14711</name>
</gene>
<reference evidence="1" key="1">
    <citation type="journal article" date="2014" name="Front. Microbiol.">
        <title>High frequency of phylogenetically diverse reductive dehalogenase-homologous genes in deep subseafloor sedimentary metagenomes.</title>
        <authorList>
            <person name="Kawai M."/>
            <person name="Futagami T."/>
            <person name="Toyoda A."/>
            <person name="Takaki Y."/>
            <person name="Nishi S."/>
            <person name="Hori S."/>
            <person name="Arai W."/>
            <person name="Tsubouchi T."/>
            <person name="Morono Y."/>
            <person name="Uchiyama I."/>
            <person name="Ito T."/>
            <person name="Fujiyama A."/>
            <person name="Inagaki F."/>
            <person name="Takami H."/>
        </authorList>
    </citation>
    <scope>NUCLEOTIDE SEQUENCE</scope>
    <source>
        <strain evidence="1">Expedition CK06-06</strain>
    </source>
</reference>
<dbReference type="AlphaFoldDB" id="X1TUZ6"/>
<organism evidence="1">
    <name type="scientific">marine sediment metagenome</name>
    <dbReference type="NCBI Taxonomy" id="412755"/>
    <lineage>
        <taxon>unclassified sequences</taxon>
        <taxon>metagenomes</taxon>
        <taxon>ecological metagenomes</taxon>
    </lineage>
</organism>
<comment type="caution">
    <text evidence="1">The sequence shown here is derived from an EMBL/GenBank/DDBJ whole genome shotgun (WGS) entry which is preliminary data.</text>
</comment>
<proteinExistence type="predicted"/>
<feature type="non-terminal residue" evidence="1">
    <location>
        <position position="1"/>
    </location>
</feature>
<accession>X1TUZ6</accession>
<evidence type="ECO:0000313" key="1">
    <source>
        <dbReference type="EMBL" id="GAI83864.1"/>
    </source>
</evidence>